<protein>
    <recommendedName>
        <fullName evidence="3">Neurochondrin</fullName>
    </recommendedName>
</protein>
<evidence type="ECO:0000313" key="2">
    <source>
        <dbReference type="Proteomes" id="UP000428333"/>
    </source>
</evidence>
<feature type="non-terminal residue" evidence="1">
    <location>
        <position position="1"/>
    </location>
</feature>
<proteinExistence type="predicted"/>
<dbReference type="EMBL" id="QEFC01002441">
    <property type="protein sequence ID" value="KAE9452169.1"/>
    <property type="molecule type" value="Genomic_DNA"/>
</dbReference>
<sequence>MKIWSMLSIVKEAESRDEFDKSERRKSRRRRLVSPVFRIQVIRSHEPQQEQPTPSLEDCLKLLKGERDEQRLAGLLLVTKFCDKDDHASIRRVYDAVGVQFLNRLLKTGMGNGGVSGSGGENREAYLQLSITVLAAFCRVPEIASSEDMVSKIPLILEIMSKEPSVLEECYEFLFLVSDAHKDGVSRLNECGGLTVLASQMSNIPDGSQSVEFSLRLVQLLITTLSLDTISNEYPAELAMMVAAISKQFAVLHDALKFEALHLLSAIMSSKHSAPLHEALRSMNHDIWSTFIRVGVVAILQNRVAPIPFDLGLVEWAKPLICSSSSAIPDLMKECSKGDQDSSDPNFRSITQANCFSSVKPFQVVLFWNIGIMRQDKAFPDKLTSVISIVEISVVLGLFISYLSSSLDTASPAEKIQALILVESVISIVGEGWLIGQMNLASSELPVPADRCMLLVLESSRVEVAVLLDELAYLKYEASKNSSSNSESGLLKQRNLAVVFSLVERIIKLISNIGGDEDPQQMMGSRNCLLSEEGSRIPEMSIGLSQRVEDTLGSGISESTIMKVISGLNETIGVVLEYLQDAKDHGQTKGDDLLASVRVVGSYLAETPLACEEKVRELLGFMLSIKGEDESSPFYSVCFLLPMLCQTTMEDYGCKVLVSSGAYKATIAYEDNLNMVYLGGFSASVLNRSKHLSFHRKRPSVVECLIKLVGPDGSLIHDNGSIFLACDTVVNLLLKRDQIQVPLDDACFVRLLGALAYWTGDTDDLSAIMMASTICALIFDSTSEEALLQHPSFDKRLLNSLSQLIARSLAISGKEILDEAKAEADLHQIVSSDEGREEDMNHASNLCSKASLSVRVMWFIM</sequence>
<dbReference type="SUPFAM" id="SSF48371">
    <property type="entry name" value="ARM repeat"/>
    <property type="match status" value="1"/>
</dbReference>
<gene>
    <name evidence="1" type="ORF">C3L33_15927</name>
</gene>
<dbReference type="PANTHER" id="PTHR13109:SF7">
    <property type="entry name" value="NEUROCHONDRIN"/>
    <property type="match status" value="1"/>
</dbReference>
<reference evidence="1 2" key="1">
    <citation type="journal article" date="2019" name="Genome Biol. Evol.">
        <title>The Rhododendron genome and chromosomal organization provide insight into shared whole-genome duplications across the heath family (Ericaceae).</title>
        <authorList>
            <person name="Soza V.L."/>
            <person name="Lindsley D."/>
            <person name="Waalkes A."/>
            <person name="Ramage E."/>
            <person name="Patwardhan R.P."/>
            <person name="Burton J.N."/>
            <person name="Adey A."/>
            <person name="Kumar A."/>
            <person name="Qiu R."/>
            <person name="Shendure J."/>
            <person name="Hall B."/>
        </authorList>
    </citation>
    <scope>NUCLEOTIDE SEQUENCE [LARGE SCALE GENOMIC DNA]</scope>
    <source>
        <strain evidence="1">RSF 1966-606</strain>
    </source>
</reference>
<dbReference type="OrthoDB" id="8962942at2759"/>
<dbReference type="InterPro" id="IPR008709">
    <property type="entry name" value="Neurochondrin"/>
</dbReference>
<dbReference type="AlphaFoldDB" id="A0A6A4LA62"/>
<evidence type="ECO:0000313" key="1">
    <source>
        <dbReference type="EMBL" id="KAE9452169.1"/>
    </source>
</evidence>
<name>A0A6A4LA62_9ERIC</name>
<dbReference type="InterPro" id="IPR016024">
    <property type="entry name" value="ARM-type_fold"/>
</dbReference>
<evidence type="ECO:0008006" key="3">
    <source>
        <dbReference type="Google" id="ProtNLM"/>
    </source>
</evidence>
<accession>A0A6A4LA62</accession>
<dbReference type="Pfam" id="PF05536">
    <property type="entry name" value="Neurochondrin"/>
    <property type="match status" value="2"/>
</dbReference>
<organism evidence="1 2">
    <name type="scientific">Rhododendron williamsianum</name>
    <dbReference type="NCBI Taxonomy" id="262921"/>
    <lineage>
        <taxon>Eukaryota</taxon>
        <taxon>Viridiplantae</taxon>
        <taxon>Streptophyta</taxon>
        <taxon>Embryophyta</taxon>
        <taxon>Tracheophyta</taxon>
        <taxon>Spermatophyta</taxon>
        <taxon>Magnoliopsida</taxon>
        <taxon>eudicotyledons</taxon>
        <taxon>Gunneridae</taxon>
        <taxon>Pentapetalae</taxon>
        <taxon>asterids</taxon>
        <taxon>Ericales</taxon>
        <taxon>Ericaceae</taxon>
        <taxon>Ericoideae</taxon>
        <taxon>Rhodoreae</taxon>
        <taxon>Rhododendron</taxon>
    </lineage>
</organism>
<keyword evidence="2" id="KW-1185">Reference proteome</keyword>
<dbReference type="PANTHER" id="PTHR13109">
    <property type="entry name" value="NEUROCHONDRIN"/>
    <property type="match status" value="1"/>
</dbReference>
<comment type="caution">
    <text evidence="1">The sequence shown here is derived from an EMBL/GenBank/DDBJ whole genome shotgun (WGS) entry which is preliminary data.</text>
</comment>
<dbReference type="Proteomes" id="UP000428333">
    <property type="component" value="Linkage Group LG09"/>
</dbReference>